<keyword evidence="2" id="KW-1185">Reference proteome</keyword>
<dbReference type="RefSeq" id="WP_162445548.1">
    <property type="nucleotide sequence ID" value="NZ_CP048222.1"/>
</dbReference>
<reference evidence="1 2" key="1">
    <citation type="submission" date="2020-01" db="EMBL/GenBank/DDBJ databases">
        <authorList>
            <person name="Kim M.K."/>
        </authorList>
    </citation>
    <scope>NUCLEOTIDE SEQUENCE [LARGE SCALE GENOMIC DNA]</scope>
    <source>
        <strain evidence="1 2">172606-1</strain>
    </source>
</reference>
<proteinExistence type="predicted"/>
<accession>A0A6C0GND3</accession>
<gene>
    <name evidence="1" type="ORF">GXP67_24395</name>
</gene>
<evidence type="ECO:0000313" key="1">
    <source>
        <dbReference type="EMBL" id="QHT69561.1"/>
    </source>
</evidence>
<sequence length="141" mass="16469">MKLTDLDFSGGDNSWFDLWHTHVDWDGNGNRNWEARLPYLNDLVVKYNKLKIELKHSPKDYQLWILIDEQDSAEDALYIHTRNPNANNFPAVVDNILAEIKNKNLKDFIDSLNMTVIQVDTLEGKLFYLYDEKVGVPLTKE</sequence>
<dbReference type="AlphaFoldDB" id="A0A6C0GND3"/>
<dbReference type="EMBL" id="CP048222">
    <property type="protein sequence ID" value="QHT69561.1"/>
    <property type="molecule type" value="Genomic_DNA"/>
</dbReference>
<dbReference type="KEGG" id="rhoz:GXP67_24395"/>
<evidence type="ECO:0000313" key="2">
    <source>
        <dbReference type="Proteomes" id="UP000480178"/>
    </source>
</evidence>
<protein>
    <submittedName>
        <fullName evidence="1">Uncharacterized protein</fullName>
    </submittedName>
</protein>
<organism evidence="1 2">
    <name type="scientific">Rhodocytophaga rosea</name>
    <dbReference type="NCBI Taxonomy" id="2704465"/>
    <lineage>
        <taxon>Bacteria</taxon>
        <taxon>Pseudomonadati</taxon>
        <taxon>Bacteroidota</taxon>
        <taxon>Cytophagia</taxon>
        <taxon>Cytophagales</taxon>
        <taxon>Rhodocytophagaceae</taxon>
        <taxon>Rhodocytophaga</taxon>
    </lineage>
</organism>
<name>A0A6C0GND3_9BACT</name>
<dbReference type="Proteomes" id="UP000480178">
    <property type="component" value="Chromosome"/>
</dbReference>